<feature type="non-terminal residue" evidence="2">
    <location>
        <position position="57"/>
    </location>
</feature>
<feature type="non-terminal residue" evidence="2">
    <location>
        <position position="1"/>
    </location>
</feature>
<gene>
    <name evidence="2" type="ORF">GBAR_LOCUS11716</name>
</gene>
<proteinExistence type="predicted"/>
<feature type="region of interest" description="Disordered" evidence="1">
    <location>
        <begin position="1"/>
        <end position="22"/>
    </location>
</feature>
<sequence>KKRLVPSEVPGGETLSPQKSASLESRVTEIDRLCPDCKARDPQEPVHWIFQLRTHHS</sequence>
<dbReference type="EMBL" id="CASHTH010001755">
    <property type="protein sequence ID" value="CAI8019494.1"/>
    <property type="molecule type" value="Genomic_DNA"/>
</dbReference>
<reference evidence="2" key="1">
    <citation type="submission" date="2023-03" db="EMBL/GenBank/DDBJ databases">
        <authorList>
            <person name="Steffen K."/>
            <person name="Cardenas P."/>
        </authorList>
    </citation>
    <scope>NUCLEOTIDE SEQUENCE</scope>
</reference>
<evidence type="ECO:0000256" key="1">
    <source>
        <dbReference type="SAM" id="MobiDB-lite"/>
    </source>
</evidence>
<organism evidence="2 3">
    <name type="scientific">Geodia barretti</name>
    <name type="common">Barrett's horny sponge</name>
    <dbReference type="NCBI Taxonomy" id="519541"/>
    <lineage>
        <taxon>Eukaryota</taxon>
        <taxon>Metazoa</taxon>
        <taxon>Porifera</taxon>
        <taxon>Demospongiae</taxon>
        <taxon>Heteroscleromorpha</taxon>
        <taxon>Tetractinellida</taxon>
        <taxon>Astrophorina</taxon>
        <taxon>Geodiidae</taxon>
        <taxon>Geodia</taxon>
    </lineage>
</organism>
<dbReference type="Proteomes" id="UP001174909">
    <property type="component" value="Unassembled WGS sequence"/>
</dbReference>
<dbReference type="AlphaFoldDB" id="A0AA35WGB8"/>
<keyword evidence="3" id="KW-1185">Reference proteome</keyword>
<protein>
    <submittedName>
        <fullName evidence="2">Uncharacterized protein</fullName>
    </submittedName>
</protein>
<name>A0AA35WGB8_GEOBA</name>
<evidence type="ECO:0000313" key="2">
    <source>
        <dbReference type="EMBL" id="CAI8019494.1"/>
    </source>
</evidence>
<comment type="caution">
    <text evidence="2">The sequence shown here is derived from an EMBL/GenBank/DDBJ whole genome shotgun (WGS) entry which is preliminary data.</text>
</comment>
<evidence type="ECO:0000313" key="3">
    <source>
        <dbReference type="Proteomes" id="UP001174909"/>
    </source>
</evidence>
<accession>A0AA35WGB8</accession>